<evidence type="ECO:0000313" key="1">
    <source>
        <dbReference type="EMBL" id="QVI62799.1"/>
    </source>
</evidence>
<accession>A0ABX8D5S4</accession>
<dbReference type="RefSeq" id="WP_207341904.1">
    <property type="nucleotide sequence ID" value="NZ_CP074405.1"/>
</dbReference>
<gene>
    <name evidence="1" type="ORF">KG103_02325</name>
</gene>
<keyword evidence="2" id="KW-1185">Reference proteome</keyword>
<sequence>MTDRSPAAQEEKADHAEILEAGFGQDGDYTWVTSLVSNTGHVGEFATVVFNLFDETDTLIATEEQVEIFTSAEGVTAIGTQTDTTGKTVARVEATLEVSDYGSSAEPAEPVAPVDGQQTAEGDWTFTLVNGTAEDWSDLRVGIICRSAEGTIVGGGGDFPSLVPAGGQYLIDGWVMAASPASCTAYPQLPSPES</sequence>
<dbReference type="EMBL" id="CP074405">
    <property type="protein sequence ID" value="QVI62799.1"/>
    <property type="molecule type" value="Genomic_DNA"/>
</dbReference>
<organism evidence="1 2">
    <name type="scientific">Cellulomonas wangleii</name>
    <dbReference type="NCBI Taxonomy" id="2816956"/>
    <lineage>
        <taxon>Bacteria</taxon>
        <taxon>Bacillati</taxon>
        <taxon>Actinomycetota</taxon>
        <taxon>Actinomycetes</taxon>
        <taxon>Micrococcales</taxon>
        <taxon>Cellulomonadaceae</taxon>
        <taxon>Cellulomonas</taxon>
    </lineage>
</organism>
<reference evidence="1 2" key="1">
    <citation type="submission" date="2021-05" db="EMBL/GenBank/DDBJ databases">
        <title>Novel species in genus Cellulomonas.</title>
        <authorList>
            <person name="Zhang G."/>
        </authorList>
    </citation>
    <scope>NUCLEOTIDE SEQUENCE [LARGE SCALE GENOMIC DNA]</scope>
    <source>
        <strain evidence="2">zg-ZUI222</strain>
    </source>
</reference>
<name>A0ABX8D5S4_9CELL</name>
<dbReference type="Proteomes" id="UP000677804">
    <property type="component" value="Chromosome"/>
</dbReference>
<protein>
    <submittedName>
        <fullName evidence="1">Uncharacterized protein</fullName>
    </submittedName>
</protein>
<evidence type="ECO:0000313" key="2">
    <source>
        <dbReference type="Proteomes" id="UP000677804"/>
    </source>
</evidence>
<proteinExistence type="predicted"/>